<feature type="domain" description="HTH marR-type" evidence="1">
    <location>
        <begin position="15"/>
        <end position="147"/>
    </location>
</feature>
<dbReference type="SUPFAM" id="SSF46785">
    <property type="entry name" value="Winged helix' DNA-binding domain"/>
    <property type="match status" value="1"/>
</dbReference>
<dbReference type="GO" id="GO:0003700">
    <property type="term" value="F:DNA-binding transcription factor activity"/>
    <property type="evidence" value="ECO:0007669"/>
    <property type="project" value="InterPro"/>
</dbReference>
<comment type="caution">
    <text evidence="2">The sequence shown here is derived from an EMBL/GenBank/DDBJ whole genome shotgun (WGS) entry which is preliminary data.</text>
</comment>
<dbReference type="InterPro" id="IPR036390">
    <property type="entry name" value="WH_DNA-bd_sf"/>
</dbReference>
<dbReference type="PRINTS" id="PR00598">
    <property type="entry name" value="HTHMARR"/>
</dbReference>
<dbReference type="InterPro" id="IPR036388">
    <property type="entry name" value="WH-like_DNA-bd_sf"/>
</dbReference>
<accession>A0AAE3Y0I5</accession>
<name>A0AAE3Y0I5_VARPD</name>
<dbReference type="Gene3D" id="1.10.10.10">
    <property type="entry name" value="Winged helix-like DNA-binding domain superfamily/Winged helix DNA-binding domain"/>
    <property type="match status" value="1"/>
</dbReference>
<organism evidence="2 3">
    <name type="scientific">Variovorax paradoxus</name>
    <dbReference type="NCBI Taxonomy" id="34073"/>
    <lineage>
        <taxon>Bacteria</taxon>
        <taxon>Pseudomonadati</taxon>
        <taxon>Pseudomonadota</taxon>
        <taxon>Betaproteobacteria</taxon>
        <taxon>Burkholderiales</taxon>
        <taxon>Comamonadaceae</taxon>
        <taxon>Variovorax</taxon>
    </lineage>
</organism>
<keyword evidence="2" id="KW-0238">DNA-binding</keyword>
<evidence type="ECO:0000313" key="2">
    <source>
        <dbReference type="EMBL" id="MDR6427604.1"/>
    </source>
</evidence>
<dbReference type="PANTHER" id="PTHR39515:SF2">
    <property type="entry name" value="HTH-TYPE TRANSCRIPTIONAL REGULATOR RV0880"/>
    <property type="match status" value="1"/>
</dbReference>
<dbReference type="InterPro" id="IPR052526">
    <property type="entry name" value="HTH-type_Bedaq_tolerance"/>
</dbReference>
<dbReference type="AlphaFoldDB" id="A0AAE3Y0I5"/>
<dbReference type="GO" id="GO:0003677">
    <property type="term" value="F:DNA binding"/>
    <property type="evidence" value="ECO:0007669"/>
    <property type="project" value="UniProtKB-KW"/>
</dbReference>
<evidence type="ECO:0000313" key="3">
    <source>
        <dbReference type="Proteomes" id="UP001184828"/>
    </source>
</evidence>
<gene>
    <name evidence="2" type="ORF">J2738_003759</name>
</gene>
<dbReference type="RefSeq" id="WP_261380419.1">
    <property type="nucleotide sequence ID" value="NZ_JAUSRU010000004.1"/>
</dbReference>
<dbReference type="Proteomes" id="UP001184828">
    <property type="component" value="Unassembled WGS sequence"/>
</dbReference>
<dbReference type="EMBL" id="JAVDQZ010000005">
    <property type="protein sequence ID" value="MDR6427604.1"/>
    <property type="molecule type" value="Genomic_DNA"/>
</dbReference>
<protein>
    <submittedName>
        <fullName evidence="2">DNA-binding MarR family transcriptional regulator</fullName>
    </submittedName>
</protein>
<reference evidence="2" key="1">
    <citation type="submission" date="2023-07" db="EMBL/GenBank/DDBJ databases">
        <title>Sorghum-associated microbial communities from plants grown in Nebraska, USA.</title>
        <authorList>
            <person name="Schachtman D."/>
        </authorList>
    </citation>
    <scope>NUCLEOTIDE SEQUENCE</scope>
    <source>
        <strain evidence="2">DS2114</strain>
    </source>
</reference>
<evidence type="ECO:0000259" key="1">
    <source>
        <dbReference type="PROSITE" id="PS50995"/>
    </source>
</evidence>
<sequence length="167" mass="17905">MKTMAKNRNDAQACASQLRRAVTLLSRPLRPKLQTEGIGAAKLSVIGQLRLAGPMTPTELAMREGVKVQSLTRLLAELEAENWVKREPHATDGRQSVLTLTRSGLTLLGSAAKRVEISLAQVIASELTSTECAQLQSACVLLERIAQALPTVAADPTAANARPIDQE</sequence>
<dbReference type="PANTHER" id="PTHR39515">
    <property type="entry name" value="CONSERVED PROTEIN"/>
    <property type="match status" value="1"/>
</dbReference>
<dbReference type="InterPro" id="IPR000835">
    <property type="entry name" value="HTH_MarR-typ"/>
</dbReference>
<dbReference type="SMART" id="SM00347">
    <property type="entry name" value="HTH_MARR"/>
    <property type="match status" value="1"/>
</dbReference>
<proteinExistence type="predicted"/>
<dbReference type="Pfam" id="PF01047">
    <property type="entry name" value="MarR"/>
    <property type="match status" value="1"/>
</dbReference>
<dbReference type="PROSITE" id="PS50995">
    <property type="entry name" value="HTH_MARR_2"/>
    <property type="match status" value="1"/>
</dbReference>